<feature type="compositionally biased region" description="Polar residues" evidence="1">
    <location>
        <begin position="1"/>
        <end position="10"/>
    </location>
</feature>
<comment type="caution">
    <text evidence="2">The sequence shown here is derived from an EMBL/GenBank/DDBJ whole genome shotgun (WGS) entry which is preliminary data.</text>
</comment>
<feature type="compositionally biased region" description="Basic and acidic residues" evidence="1">
    <location>
        <begin position="12"/>
        <end position="29"/>
    </location>
</feature>
<accession>A0ABT2D1J7</accession>
<dbReference type="EMBL" id="JANUGU010000007">
    <property type="protein sequence ID" value="MCS0660103.1"/>
    <property type="molecule type" value="Genomic_DNA"/>
</dbReference>
<evidence type="ECO:0000313" key="2">
    <source>
        <dbReference type="EMBL" id="MCS0660103.1"/>
    </source>
</evidence>
<protein>
    <submittedName>
        <fullName evidence="2">Uncharacterized protein</fullName>
    </submittedName>
</protein>
<reference evidence="2 3" key="1">
    <citation type="submission" date="2022-08" db="EMBL/GenBank/DDBJ databases">
        <title>Reclassification of Massilia species as members of the genera Telluria, Duganella, Pseudoduganella, Mokoshia gen. nov. and Zemynaea gen. nov. using orthogonal and non-orthogonal genome-based approaches.</title>
        <authorList>
            <person name="Bowman J.P."/>
        </authorList>
    </citation>
    <scope>NUCLEOTIDE SEQUENCE [LARGE SCALE GENOMIC DNA]</scope>
    <source>
        <strain evidence="2 3">JCM 31606</strain>
    </source>
</reference>
<keyword evidence="3" id="KW-1185">Reference proteome</keyword>
<name>A0ABT2D1J7_9BURK</name>
<dbReference type="Proteomes" id="UP001204621">
    <property type="component" value="Unassembled WGS sequence"/>
</dbReference>
<evidence type="ECO:0000256" key="1">
    <source>
        <dbReference type="SAM" id="MobiDB-lite"/>
    </source>
</evidence>
<dbReference type="RefSeq" id="WP_258813294.1">
    <property type="nucleotide sequence ID" value="NZ_JANUGU010000007.1"/>
</dbReference>
<proteinExistence type="predicted"/>
<organism evidence="2 3">
    <name type="scientific">Massilia terrae</name>
    <dbReference type="NCBI Taxonomy" id="1811224"/>
    <lineage>
        <taxon>Bacteria</taxon>
        <taxon>Pseudomonadati</taxon>
        <taxon>Pseudomonadota</taxon>
        <taxon>Betaproteobacteria</taxon>
        <taxon>Burkholderiales</taxon>
        <taxon>Oxalobacteraceae</taxon>
        <taxon>Telluria group</taxon>
        <taxon>Massilia</taxon>
    </lineage>
</organism>
<sequence length="59" mass="6914">MKTKPLSTDGQIAREVERERRERSMRDEERAGLVLSDELRTKDAREHLGAVNLKRPPER</sequence>
<feature type="region of interest" description="Disordered" evidence="1">
    <location>
        <begin position="1"/>
        <end position="29"/>
    </location>
</feature>
<evidence type="ECO:0000313" key="3">
    <source>
        <dbReference type="Proteomes" id="UP001204621"/>
    </source>
</evidence>
<gene>
    <name evidence="2" type="ORF">NX778_18685</name>
</gene>